<dbReference type="InterPro" id="IPR014245">
    <property type="entry name" value="Spore_III_AF"/>
</dbReference>
<dbReference type="Proteomes" id="UP001519272">
    <property type="component" value="Unassembled WGS sequence"/>
</dbReference>
<feature type="region of interest" description="Disordered" evidence="1">
    <location>
        <begin position="153"/>
        <end position="240"/>
    </location>
</feature>
<feature type="transmembrane region" description="Helical" evidence="2">
    <location>
        <begin position="33"/>
        <end position="51"/>
    </location>
</feature>
<dbReference type="RefSeq" id="WP_210090219.1">
    <property type="nucleotide sequence ID" value="NZ_JAGGKG010000017.1"/>
</dbReference>
<keyword evidence="2" id="KW-0472">Membrane</keyword>
<feature type="compositionally biased region" description="Basic and acidic residues" evidence="1">
    <location>
        <begin position="164"/>
        <end position="173"/>
    </location>
</feature>
<dbReference type="EMBL" id="JAGGKG010000017">
    <property type="protein sequence ID" value="MBP1906621.1"/>
    <property type="molecule type" value="Genomic_DNA"/>
</dbReference>
<feature type="compositionally biased region" description="Polar residues" evidence="1">
    <location>
        <begin position="215"/>
        <end position="229"/>
    </location>
</feature>
<accession>A0ABS4FVL6</accession>
<evidence type="ECO:0000313" key="4">
    <source>
        <dbReference type="Proteomes" id="UP001519272"/>
    </source>
</evidence>
<feature type="transmembrane region" description="Helical" evidence="2">
    <location>
        <begin position="6"/>
        <end position="26"/>
    </location>
</feature>
<dbReference type="Pfam" id="PF09581">
    <property type="entry name" value="Spore_III_AF"/>
    <property type="match status" value="1"/>
</dbReference>
<feature type="compositionally biased region" description="Basic and acidic residues" evidence="1">
    <location>
        <begin position="200"/>
        <end position="214"/>
    </location>
</feature>
<name>A0ABS4FVL6_9BACL</name>
<proteinExistence type="predicted"/>
<keyword evidence="4" id="KW-1185">Reference proteome</keyword>
<organism evidence="3 4">
    <name type="scientific">Paenibacillus turicensis</name>
    <dbReference type="NCBI Taxonomy" id="160487"/>
    <lineage>
        <taxon>Bacteria</taxon>
        <taxon>Bacillati</taxon>
        <taxon>Bacillota</taxon>
        <taxon>Bacilli</taxon>
        <taxon>Bacillales</taxon>
        <taxon>Paenibacillaceae</taxon>
        <taxon>Paenibacillus</taxon>
    </lineage>
</organism>
<evidence type="ECO:0000256" key="1">
    <source>
        <dbReference type="SAM" id="MobiDB-lite"/>
    </source>
</evidence>
<keyword evidence="2" id="KW-1133">Transmembrane helix</keyword>
<dbReference type="NCBIfam" id="TIGR02896">
    <property type="entry name" value="spore_III_AF"/>
    <property type="match status" value="1"/>
</dbReference>
<feature type="compositionally biased region" description="Polar residues" evidence="1">
    <location>
        <begin position="153"/>
        <end position="163"/>
    </location>
</feature>
<gene>
    <name evidence="3" type="ORF">J2Z32_003285</name>
</gene>
<evidence type="ECO:0000256" key="2">
    <source>
        <dbReference type="SAM" id="Phobius"/>
    </source>
</evidence>
<reference evidence="3 4" key="1">
    <citation type="submission" date="2021-03" db="EMBL/GenBank/DDBJ databases">
        <title>Genomic Encyclopedia of Type Strains, Phase IV (KMG-IV): sequencing the most valuable type-strain genomes for metagenomic binning, comparative biology and taxonomic classification.</title>
        <authorList>
            <person name="Goeker M."/>
        </authorList>
    </citation>
    <scope>NUCLEOTIDE SEQUENCE [LARGE SCALE GENOMIC DNA]</scope>
    <source>
        <strain evidence="3 4">DSM 14349</strain>
    </source>
</reference>
<keyword evidence="2" id="KW-0812">Transmembrane</keyword>
<sequence>MTLLSQWLKEIIFIILFAVFIELLLPNRSMERYVKFVISLLILLTLLSPIMKLFTDQTEKKIEVALTGGFDVEDGNVQAETKKILAEGNELQKKREQEVMAWTGEEIARQMKEQLKNVTGQPINRVAVGLTNLGNKKETTITSIEVVMGASLQAQSEPTAQPEQSDHTEHSDQLEQPQEKIQSVEIPAVKQIEIDISSSQKDENAGERNKEQNHNKSLTVEQDQGAHQNTNDEKMKQMSDKIKSFLQEQWGIQRNVISVVVDEANFKE</sequence>
<comment type="caution">
    <text evidence="3">The sequence shown here is derived from an EMBL/GenBank/DDBJ whole genome shotgun (WGS) entry which is preliminary data.</text>
</comment>
<evidence type="ECO:0000313" key="3">
    <source>
        <dbReference type="EMBL" id="MBP1906621.1"/>
    </source>
</evidence>
<feature type="compositionally biased region" description="Basic and acidic residues" evidence="1">
    <location>
        <begin position="230"/>
        <end position="240"/>
    </location>
</feature>
<protein>
    <submittedName>
        <fullName evidence="3">Stage III sporulation protein AF</fullName>
    </submittedName>
</protein>